<dbReference type="AlphaFoldDB" id="A0A401U6N1"/>
<evidence type="ECO:0000313" key="4">
    <source>
        <dbReference type="EMBL" id="GCC50537.1"/>
    </source>
</evidence>
<dbReference type="PANTHER" id="PTHR21666">
    <property type="entry name" value="PEPTIDASE-RELATED"/>
    <property type="match status" value="1"/>
</dbReference>
<evidence type="ECO:0000256" key="1">
    <source>
        <dbReference type="SAM" id="Coils"/>
    </source>
</evidence>
<organism evidence="4 5">
    <name type="scientific">Chryseotalea sanaruensis</name>
    <dbReference type="NCBI Taxonomy" id="2482724"/>
    <lineage>
        <taxon>Bacteria</taxon>
        <taxon>Pseudomonadati</taxon>
        <taxon>Bacteroidota</taxon>
        <taxon>Cytophagia</taxon>
        <taxon>Cytophagales</taxon>
        <taxon>Chryseotaleaceae</taxon>
        <taxon>Chryseotalea</taxon>
    </lineage>
</organism>
<proteinExistence type="predicted"/>
<keyword evidence="2" id="KW-0472">Membrane</keyword>
<reference evidence="4 5" key="1">
    <citation type="submission" date="2018-11" db="EMBL/GenBank/DDBJ databases">
        <title>Chryseotalea sanarue gen. nov., sp., nov., a member of the family Cytophagaceae, isolated from a brackish lake in Hamamatsu Japan.</title>
        <authorList>
            <person name="Maejima Y."/>
            <person name="Iino T."/>
            <person name="Muraguchi Y."/>
            <person name="Fukuda K."/>
            <person name="Ohkuma M."/>
            <person name="Moriuchi R."/>
            <person name="Dohra H."/>
            <person name="Kimbara K."/>
            <person name="Shintani M."/>
        </authorList>
    </citation>
    <scope>NUCLEOTIDE SEQUENCE [LARGE SCALE GENOMIC DNA]</scope>
    <source>
        <strain evidence="4 5">Ys</strain>
    </source>
</reference>
<dbReference type="InterPro" id="IPR016047">
    <property type="entry name" value="M23ase_b-sheet_dom"/>
</dbReference>
<dbReference type="GO" id="GO:0004222">
    <property type="term" value="F:metalloendopeptidase activity"/>
    <property type="evidence" value="ECO:0007669"/>
    <property type="project" value="TreeGrafter"/>
</dbReference>
<accession>A0A401U6N1</accession>
<dbReference type="CDD" id="cd12797">
    <property type="entry name" value="M23_peptidase"/>
    <property type="match status" value="1"/>
</dbReference>
<keyword evidence="2" id="KW-1133">Transmembrane helix</keyword>
<dbReference type="RefSeq" id="WP_127121160.1">
    <property type="nucleotide sequence ID" value="NZ_BHXQ01000001.1"/>
</dbReference>
<dbReference type="Gene3D" id="2.70.70.10">
    <property type="entry name" value="Glucose Permease (Domain IIA)"/>
    <property type="match status" value="1"/>
</dbReference>
<dbReference type="SUPFAM" id="SSF51261">
    <property type="entry name" value="Duplicated hybrid motif"/>
    <property type="match status" value="1"/>
</dbReference>
<keyword evidence="1" id="KW-0175">Coiled coil</keyword>
<protein>
    <submittedName>
        <fullName evidence="4">M23 family peptidase</fullName>
    </submittedName>
</protein>
<evidence type="ECO:0000256" key="2">
    <source>
        <dbReference type="SAM" id="Phobius"/>
    </source>
</evidence>
<keyword evidence="5" id="KW-1185">Reference proteome</keyword>
<dbReference type="PANTHER" id="PTHR21666:SF270">
    <property type="entry name" value="MUREIN HYDROLASE ACTIVATOR ENVC"/>
    <property type="match status" value="1"/>
</dbReference>
<evidence type="ECO:0000259" key="3">
    <source>
        <dbReference type="Pfam" id="PF01551"/>
    </source>
</evidence>
<comment type="caution">
    <text evidence="4">The sequence shown here is derived from an EMBL/GenBank/DDBJ whole genome shotgun (WGS) entry which is preliminary data.</text>
</comment>
<dbReference type="InterPro" id="IPR050570">
    <property type="entry name" value="Cell_wall_metabolism_enzyme"/>
</dbReference>
<keyword evidence="2" id="KW-0812">Transmembrane</keyword>
<gene>
    <name evidence="4" type="ORF">SanaruYs_07520</name>
</gene>
<name>A0A401U6N1_9BACT</name>
<dbReference type="OrthoDB" id="9810477at2"/>
<dbReference type="PROSITE" id="PS51257">
    <property type="entry name" value="PROKAR_LIPOPROTEIN"/>
    <property type="match status" value="1"/>
</dbReference>
<dbReference type="Pfam" id="PF01551">
    <property type="entry name" value="Peptidase_M23"/>
    <property type="match status" value="1"/>
</dbReference>
<dbReference type="Proteomes" id="UP000288227">
    <property type="component" value="Unassembled WGS sequence"/>
</dbReference>
<dbReference type="EMBL" id="BHXQ01000001">
    <property type="protein sequence ID" value="GCC50537.1"/>
    <property type="molecule type" value="Genomic_DNA"/>
</dbReference>
<evidence type="ECO:0000313" key="5">
    <source>
        <dbReference type="Proteomes" id="UP000288227"/>
    </source>
</evidence>
<sequence>MTKFIYNPKTCRYEREGINLWRIGGLLSLVLTLACLLFVGIATLHGLVWQSDEEIRLRSENKALKQHYAVVKQQFEDSEQQLSLLEEKDKALKASLFNSIFVAPEKKEIQHASFIMVTDVNVLRDRIKELTNITKDIANDAVFNSTYFGDKLAGDRKKTIDKLSVTPSIIPVNGKLISGFGKRIHPFHKGLYDHPGIDIAATRGTEVVASANGYVSDITKSELLAGYGNTIELTHSQTLSTRYAHLETILVRQGQKVKKGQVIGTVGNSGGSSAPHLHYEVLRNGREQNPIYYFLQNIDPAQYQQLYAISLKQNQSLD</sequence>
<feature type="domain" description="M23ase beta-sheet core" evidence="3">
    <location>
        <begin position="193"/>
        <end position="290"/>
    </location>
</feature>
<feature type="transmembrane region" description="Helical" evidence="2">
    <location>
        <begin position="20"/>
        <end position="49"/>
    </location>
</feature>
<dbReference type="InterPro" id="IPR011055">
    <property type="entry name" value="Dup_hybrid_motif"/>
</dbReference>
<feature type="coiled-coil region" evidence="1">
    <location>
        <begin position="61"/>
        <end position="88"/>
    </location>
</feature>